<sequence>MVSDLPPSPTSDDIFTHIVLCLSDKIPGELFGEVMENVDFDTSTQTGLEEEAVAACRGGISTMTMTRDSMW</sequence>
<proteinExistence type="predicted"/>
<dbReference type="Gramene" id="ONK80394">
    <property type="protein sequence ID" value="ONK80394"/>
    <property type="gene ID" value="A4U43_C01F17180"/>
</dbReference>
<dbReference type="EMBL" id="CM007381">
    <property type="protein sequence ID" value="ONK80394.1"/>
    <property type="molecule type" value="Genomic_DNA"/>
</dbReference>
<reference evidence="2" key="1">
    <citation type="journal article" date="2017" name="Nat. Commun.">
        <title>The asparagus genome sheds light on the origin and evolution of a young Y chromosome.</title>
        <authorList>
            <person name="Harkess A."/>
            <person name="Zhou J."/>
            <person name="Xu C."/>
            <person name="Bowers J.E."/>
            <person name="Van der Hulst R."/>
            <person name="Ayyampalayam S."/>
            <person name="Mercati F."/>
            <person name="Riccardi P."/>
            <person name="McKain M.R."/>
            <person name="Kakrana A."/>
            <person name="Tang H."/>
            <person name="Ray J."/>
            <person name="Groenendijk J."/>
            <person name="Arikit S."/>
            <person name="Mathioni S.M."/>
            <person name="Nakano M."/>
            <person name="Shan H."/>
            <person name="Telgmann-Rauber A."/>
            <person name="Kanno A."/>
            <person name="Yue Z."/>
            <person name="Chen H."/>
            <person name="Li W."/>
            <person name="Chen Y."/>
            <person name="Xu X."/>
            <person name="Zhang Y."/>
            <person name="Luo S."/>
            <person name="Chen H."/>
            <person name="Gao J."/>
            <person name="Mao Z."/>
            <person name="Pires J.C."/>
            <person name="Luo M."/>
            <person name="Kudrna D."/>
            <person name="Wing R.A."/>
            <person name="Meyers B.C."/>
            <person name="Yi K."/>
            <person name="Kong H."/>
            <person name="Lavrijsen P."/>
            <person name="Sunseri F."/>
            <person name="Falavigna A."/>
            <person name="Ye Y."/>
            <person name="Leebens-Mack J.H."/>
            <person name="Chen G."/>
        </authorList>
    </citation>
    <scope>NUCLEOTIDE SEQUENCE [LARGE SCALE GENOMIC DNA]</scope>
    <source>
        <strain evidence="2">cv. DH0086</strain>
    </source>
</reference>
<dbReference type="Proteomes" id="UP000243459">
    <property type="component" value="Chromosome 1"/>
</dbReference>
<organism evidence="1 2">
    <name type="scientific">Asparagus officinalis</name>
    <name type="common">Garden asparagus</name>
    <dbReference type="NCBI Taxonomy" id="4686"/>
    <lineage>
        <taxon>Eukaryota</taxon>
        <taxon>Viridiplantae</taxon>
        <taxon>Streptophyta</taxon>
        <taxon>Embryophyta</taxon>
        <taxon>Tracheophyta</taxon>
        <taxon>Spermatophyta</taxon>
        <taxon>Magnoliopsida</taxon>
        <taxon>Liliopsida</taxon>
        <taxon>Asparagales</taxon>
        <taxon>Asparagaceae</taxon>
        <taxon>Asparagoideae</taxon>
        <taxon>Asparagus</taxon>
    </lineage>
</organism>
<evidence type="ECO:0000313" key="1">
    <source>
        <dbReference type="EMBL" id="ONK80394.1"/>
    </source>
</evidence>
<evidence type="ECO:0000313" key="2">
    <source>
        <dbReference type="Proteomes" id="UP000243459"/>
    </source>
</evidence>
<accession>A0A5P1FQU4</accession>
<protein>
    <submittedName>
        <fullName evidence="1">Uncharacterized protein</fullName>
    </submittedName>
</protein>
<gene>
    <name evidence="1" type="ORF">A4U43_C01F17180</name>
</gene>
<dbReference type="AlphaFoldDB" id="A0A5P1FQU4"/>
<name>A0A5P1FQU4_ASPOF</name>
<keyword evidence="2" id="KW-1185">Reference proteome</keyword>